<dbReference type="EMBL" id="JBHRTI010000002">
    <property type="protein sequence ID" value="MFC3146092.1"/>
    <property type="molecule type" value="Genomic_DNA"/>
</dbReference>
<dbReference type="GO" id="GO:0003755">
    <property type="term" value="F:peptidyl-prolyl cis-trans isomerase activity"/>
    <property type="evidence" value="ECO:0007669"/>
    <property type="project" value="UniProtKB-EC"/>
</dbReference>
<dbReference type="Pfam" id="PF00254">
    <property type="entry name" value="FKBP_C"/>
    <property type="match status" value="1"/>
</dbReference>
<dbReference type="PANTHER" id="PTHR47861">
    <property type="entry name" value="FKBP-TYPE PEPTIDYL-PROLYL CIS-TRANS ISOMERASE SLYD"/>
    <property type="match status" value="1"/>
</dbReference>
<evidence type="ECO:0000313" key="9">
    <source>
        <dbReference type="Proteomes" id="UP001595556"/>
    </source>
</evidence>
<dbReference type="InterPro" id="IPR046357">
    <property type="entry name" value="PPIase_dom_sf"/>
</dbReference>
<evidence type="ECO:0000256" key="1">
    <source>
        <dbReference type="ARBA" id="ARBA00000971"/>
    </source>
</evidence>
<accession>A0ABV7H254</accession>
<dbReference type="InterPro" id="IPR048261">
    <property type="entry name" value="SlpA/SlyD-like_ins_sf"/>
</dbReference>
<proteinExistence type="inferred from homology"/>
<dbReference type="Proteomes" id="UP001595556">
    <property type="component" value="Unassembled WGS sequence"/>
</dbReference>
<evidence type="ECO:0000256" key="3">
    <source>
        <dbReference type="ARBA" id="ARBA00023110"/>
    </source>
</evidence>
<protein>
    <recommendedName>
        <fullName evidence="6">Peptidyl-prolyl cis-trans isomerase</fullName>
        <ecNumber evidence="6">5.2.1.8</ecNumber>
    </recommendedName>
</protein>
<name>A0ABV7H254_9BURK</name>
<gene>
    <name evidence="8" type="ORF">ACFOEN_00390</name>
</gene>
<dbReference type="PANTHER" id="PTHR47861:SF4">
    <property type="entry name" value="FKBP-TYPE 16 KDA PEPTIDYL-PROLYL CIS-TRANS ISOMERASE"/>
    <property type="match status" value="1"/>
</dbReference>
<evidence type="ECO:0000256" key="5">
    <source>
        <dbReference type="PROSITE-ProRule" id="PRU00277"/>
    </source>
</evidence>
<comment type="caution">
    <text evidence="8">The sequence shown here is derived from an EMBL/GenBank/DDBJ whole genome shotgun (WGS) entry which is preliminary data.</text>
</comment>
<dbReference type="RefSeq" id="WP_377300382.1">
    <property type="nucleotide sequence ID" value="NZ_CP180191.1"/>
</dbReference>
<feature type="domain" description="PPIase FKBP-type" evidence="7">
    <location>
        <begin position="21"/>
        <end position="119"/>
    </location>
</feature>
<sequence length="175" mass="18621">MNVQTDSATADAGAQPVIGADSFVTLHYRISLTHAAAADAAQTGEADFLNTFADKPATLQMGLGQLAPALEQRLIGLAQGEHHVFDVPAGEAYGQRSAELVQRVSRELLKRESELLTTFEPGDVVEFNAPATANRPAGRFAGVVKEIDAKGALFDFNHPLAGQPIRFEVKIIGVL</sequence>
<dbReference type="InterPro" id="IPR001179">
    <property type="entry name" value="PPIase_FKBP_dom"/>
</dbReference>
<reference evidence="9" key="1">
    <citation type="journal article" date="2019" name="Int. J. Syst. Evol. Microbiol.">
        <title>The Global Catalogue of Microorganisms (GCM) 10K type strain sequencing project: providing services to taxonomists for standard genome sequencing and annotation.</title>
        <authorList>
            <consortium name="The Broad Institute Genomics Platform"/>
            <consortium name="The Broad Institute Genome Sequencing Center for Infectious Disease"/>
            <person name="Wu L."/>
            <person name="Ma J."/>
        </authorList>
    </citation>
    <scope>NUCLEOTIDE SEQUENCE [LARGE SCALE GENOMIC DNA]</scope>
    <source>
        <strain evidence="9">KCTC 52168</strain>
    </source>
</reference>
<comment type="similarity">
    <text evidence="2 6">Belongs to the FKBP-type PPIase family.</text>
</comment>
<evidence type="ECO:0000256" key="4">
    <source>
        <dbReference type="ARBA" id="ARBA00023235"/>
    </source>
</evidence>
<keyword evidence="3 5" id="KW-0697">Rotamase</keyword>
<dbReference type="Gene3D" id="2.40.10.330">
    <property type="match status" value="1"/>
</dbReference>
<evidence type="ECO:0000256" key="6">
    <source>
        <dbReference type="RuleBase" id="RU003915"/>
    </source>
</evidence>
<dbReference type="EC" id="5.2.1.8" evidence="6"/>
<organism evidence="8 9">
    <name type="scientific">Piscinibacterium candidicorallinum</name>
    <dbReference type="NCBI Taxonomy" id="1793872"/>
    <lineage>
        <taxon>Bacteria</taxon>
        <taxon>Pseudomonadati</taxon>
        <taxon>Pseudomonadota</taxon>
        <taxon>Betaproteobacteria</taxon>
        <taxon>Burkholderiales</taxon>
        <taxon>Piscinibacterium</taxon>
    </lineage>
</organism>
<evidence type="ECO:0000259" key="7">
    <source>
        <dbReference type="PROSITE" id="PS50059"/>
    </source>
</evidence>
<dbReference type="SUPFAM" id="SSF54534">
    <property type="entry name" value="FKBP-like"/>
    <property type="match status" value="1"/>
</dbReference>
<dbReference type="Gene3D" id="3.10.50.40">
    <property type="match status" value="1"/>
</dbReference>
<keyword evidence="4 5" id="KW-0413">Isomerase</keyword>
<dbReference type="PROSITE" id="PS50059">
    <property type="entry name" value="FKBP_PPIASE"/>
    <property type="match status" value="1"/>
</dbReference>
<comment type="catalytic activity">
    <reaction evidence="1 5 6">
        <text>[protein]-peptidylproline (omega=180) = [protein]-peptidylproline (omega=0)</text>
        <dbReference type="Rhea" id="RHEA:16237"/>
        <dbReference type="Rhea" id="RHEA-COMP:10747"/>
        <dbReference type="Rhea" id="RHEA-COMP:10748"/>
        <dbReference type="ChEBI" id="CHEBI:83833"/>
        <dbReference type="ChEBI" id="CHEBI:83834"/>
        <dbReference type="EC" id="5.2.1.8"/>
    </reaction>
</comment>
<evidence type="ECO:0000313" key="8">
    <source>
        <dbReference type="EMBL" id="MFC3146092.1"/>
    </source>
</evidence>
<keyword evidence="9" id="KW-1185">Reference proteome</keyword>
<evidence type="ECO:0000256" key="2">
    <source>
        <dbReference type="ARBA" id="ARBA00006577"/>
    </source>
</evidence>